<evidence type="ECO:0000256" key="1">
    <source>
        <dbReference type="SAM" id="MobiDB-lite"/>
    </source>
</evidence>
<proteinExistence type="predicted"/>
<feature type="region of interest" description="Disordered" evidence="1">
    <location>
        <begin position="1"/>
        <end position="70"/>
    </location>
</feature>
<accession>A0A2H3CZT4</accession>
<evidence type="ECO:0000313" key="2">
    <source>
        <dbReference type="EMBL" id="PBK81613.1"/>
    </source>
</evidence>
<dbReference type="EMBL" id="KZ293727">
    <property type="protein sequence ID" value="PBK81613.1"/>
    <property type="molecule type" value="Genomic_DNA"/>
</dbReference>
<dbReference type="AlphaFoldDB" id="A0A2H3CZT4"/>
<feature type="compositionally biased region" description="Basic and acidic residues" evidence="1">
    <location>
        <begin position="31"/>
        <end position="44"/>
    </location>
</feature>
<gene>
    <name evidence="2" type="ORF">ARMGADRAFT_1091102</name>
</gene>
<name>A0A2H3CZT4_ARMGA</name>
<dbReference type="Proteomes" id="UP000217790">
    <property type="component" value="Unassembled WGS sequence"/>
</dbReference>
<protein>
    <submittedName>
        <fullName evidence="2">Uncharacterized protein</fullName>
    </submittedName>
</protein>
<dbReference type="InParanoid" id="A0A2H3CZT4"/>
<evidence type="ECO:0000313" key="3">
    <source>
        <dbReference type="Proteomes" id="UP000217790"/>
    </source>
</evidence>
<organism evidence="2 3">
    <name type="scientific">Armillaria gallica</name>
    <name type="common">Bulbous honey fungus</name>
    <name type="synonym">Armillaria bulbosa</name>
    <dbReference type="NCBI Taxonomy" id="47427"/>
    <lineage>
        <taxon>Eukaryota</taxon>
        <taxon>Fungi</taxon>
        <taxon>Dikarya</taxon>
        <taxon>Basidiomycota</taxon>
        <taxon>Agaricomycotina</taxon>
        <taxon>Agaricomycetes</taxon>
        <taxon>Agaricomycetidae</taxon>
        <taxon>Agaricales</taxon>
        <taxon>Marasmiineae</taxon>
        <taxon>Physalacriaceae</taxon>
        <taxon>Armillaria</taxon>
    </lineage>
</organism>
<feature type="compositionally biased region" description="Polar residues" evidence="1">
    <location>
        <begin position="106"/>
        <end position="117"/>
    </location>
</feature>
<feature type="region of interest" description="Disordered" evidence="1">
    <location>
        <begin position="84"/>
        <end position="117"/>
    </location>
</feature>
<feature type="compositionally biased region" description="Polar residues" evidence="1">
    <location>
        <begin position="1"/>
        <end position="16"/>
    </location>
</feature>
<keyword evidence="3" id="KW-1185">Reference proteome</keyword>
<sequence>MPVITISTPEPSNTASYVPRTPSPGTYTRLAARDRGFNVGRDTRPIAPSTPYDPWANRDNAPPPPAGIAHDEFWDNVDLPLSAYFPPGPQTPTPTGARNFMMWDQPIQNQELTPEPV</sequence>
<reference evidence="3" key="1">
    <citation type="journal article" date="2017" name="Nat. Ecol. Evol.">
        <title>Genome expansion and lineage-specific genetic innovations in the forest pathogenic fungi Armillaria.</title>
        <authorList>
            <person name="Sipos G."/>
            <person name="Prasanna A.N."/>
            <person name="Walter M.C."/>
            <person name="O'Connor E."/>
            <person name="Balint B."/>
            <person name="Krizsan K."/>
            <person name="Kiss B."/>
            <person name="Hess J."/>
            <person name="Varga T."/>
            <person name="Slot J."/>
            <person name="Riley R."/>
            <person name="Boka B."/>
            <person name="Rigling D."/>
            <person name="Barry K."/>
            <person name="Lee J."/>
            <person name="Mihaltcheva S."/>
            <person name="LaButti K."/>
            <person name="Lipzen A."/>
            <person name="Waldron R."/>
            <person name="Moloney N.M."/>
            <person name="Sperisen C."/>
            <person name="Kredics L."/>
            <person name="Vagvoelgyi C."/>
            <person name="Patrignani A."/>
            <person name="Fitzpatrick D."/>
            <person name="Nagy I."/>
            <person name="Doyle S."/>
            <person name="Anderson J.B."/>
            <person name="Grigoriev I.V."/>
            <person name="Gueldener U."/>
            <person name="Muensterkoetter M."/>
            <person name="Nagy L.G."/>
        </authorList>
    </citation>
    <scope>NUCLEOTIDE SEQUENCE [LARGE SCALE GENOMIC DNA]</scope>
    <source>
        <strain evidence="3">Ar21-2</strain>
    </source>
</reference>